<evidence type="ECO:0000256" key="19">
    <source>
        <dbReference type="SAM" id="Phobius"/>
    </source>
</evidence>
<dbReference type="FunFam" id="2.60.120.10:FF:000002">
    <property type="entry name" value="Cyclic nucleotide gated channel alpha 1a"/>
    <property type="match status" value="1"/>
</dbReference>
<evidence type="ECO:0000256" key="5">
    <source>
        <dbReference type="ARBA" id="ARBA00022606"/>
    </source>
</evidence>
<evidence type="ECO:0000256" key="16">
    <source>
        <dbReference type="PROSITE-ProRule" id="PRU00708"/>
    </source>
</evidence>
<dbReference type="InterPro" id="IPR002885">
    <property type="entry name" value="PPR_rpt"/>
</dbReference>
<gene>
    <name evidence="21" type="ORF">fugu_013569</name>
</gene>
<feature type="coiled-coil region" evidence="17">
    <location>
        <begin position="1155"/>
        <end position="1189"/>
    </location>
</feature>
<accession>A0A4Z2C3L9</accession>
<reference evidence="21 22" key="1">
    <citation type="submission" date="2019-04" db="EMBL/GenBank/DDBJ databases">
        <title>The sequence and de novo assembly of Takifugu bimaculatus genome using PacBio and Hi-C technologies.</title>
        <authorList>
            <person name="Xu P."/>
            <person name="Liu B."/>
            <person name="Zhou Z."/>
        </authorList>
    </citation>
    <scope>NUCLEOTIDE SEQUENCE [LARGE SCALE GENOMIC DNA]</scope>
    <source>
        <strain evidence="21">TB-2018</strain>
        <tissue evidence="21">Muscle</tissue>
    </source>
</reference>
<dbReference type="GO" id="GO:0005222">
    <property type="term" value="F:intracellularly cAMP-activated cation channel activity"/>
    <property type="evidence" value="ECO:0007669"/>
    <property type="project" value="TreeGrafter"/>
</dbReference>
<dbReference type="Pfam" id="PF13812">
    <property type="entry name" value="PPR_3"/>
    <property type="match status" value="1"/>
</dbReference>
<dbReference type="Gene3D" id="2.60.120.10">
    <property type="entry name" value="Jelly Rolls"/>
    <property type="match status" value="1"/>
</dbReference>
<evidence type="ECO:0000256" key="8">
    <source>
        <dbReference type="ARBA" id="ARBA00022741"/>
    </source>
</evidence>
<protein>
    <recommendedName>
        <fullName evidence="20">Cyclic nucleotide-binding domain-containing protein</fullName>
    </recommendedName>
</protein>
<feature type="transmembrane region" description="Helical" evidence="19">
    <location>
        <begin position="734"/>
        <end position="756"/>
    </location>
</feature>
<dbReference type="InterPro" id="IPR050866">
    <property type="entry name" value="CNG_cation_channel"/>
</dbReference>
<keyword evidence="7" id="KW-0552">Olfaction</keyword>
<evidence type="ECO:0000313" key="21">
    <source>
        <dbReference type="EMBL" id="TNM99005.1"/>
    </source>
</evidence>
<dbReference type="InterPro" id="IPR018490">
    <property type="entry name" value="cNMP-bd_dom_sf"/>
</dbReference>
<dbReference type="SUPFAM" id="SSF81324">
    <property type="entry name" value="Voltage-gated potassium channels"/>
    <property type="match status" value="1"/>
</dbReference>
<dbReference type="Gene3D" id="1.20.5.300">
    <property type="match status" value="1"/>
</dbReference>
<dbReference type="GO" id="GO:0030553">
    <property type="term" value="F:cGMP binding"/>
    <property type="evidence" value="ECO:0007669"/>
    <property type="project" value="UniProtKB-KW"/>
</dbReference>
<dbReference type="FunFam" id="1.10.287.70:FF:000030">
    <property type="entry name" value="Cyclic nucleotide-gated channel alpha 3"/>
    <property type="match status" value="1"/>
</dbReference>
<dbReference type="EMBL" id="SWLE01000006">
    <property type="protein sequence ID" value="TNM99005.1"/>
    <property type="molecule type" value="Genomic_DNA"/>
</dbReference>
<dbReference type="InterPro" id="IPR000595">
    <property type="entry name" value="cNMP-bd_dom"/>
</dbReference>
<dbReference type="Pfam" id="PF00520">
    <property type="entry name" value="Ion_trans"/>
    <property type="match status" value="1"/>
</dbReference>
<keyword evidence="2" id="KW-0813">Transport</keyword>
<dbReference type="InterPro" id="IPR014710">
    <property type="entry name" value="RmlC-like_jellyroll"/>
</dbReference>
<evidence type="ECO:0000256" key="13">
    <source>
        <dbReference type="ARBA" id="ARBA00023149"/>
    </source>
</evidence>
<keyword evidence="5" id="KW-0716">Sensory transduction</keyword>
<evidence type="ECO:0000256" key="9">
    <source>
        <dbReference type="ARBA" id="ARBA00022989"/>
    </source>
</evidence>
<evidence type="ECO:0000256" key="4">
    <source>
        <dbReference type="ARBA" id="ARBA00022566"/>
    </source>
</evidence>
<dbReference type="SUPFAM" id="SSF51206">
    <property type="entry name" value="cAMP-binding domain-like"/>
    <property type="match status" value="1"/>
</dbReference>
<dbReference type="GO" id="GO:0044877">
    <property type="term" value="F:protein-containing complex binding"/>
    <property type="evidence" value="ECO:0007669"/>
    <property type="project" value="TreeGrafter"/>
</dbReference>
<keyword evidence="8" id="KW-0547">Nucleotide-binding</keyword>
<dbReference type="Proteomes" id="UP000516260">
    <property type="component" value="Chromosome 14"/>
</dbReference>
<keyword evidence="14" id="KW-1071">Ligand-gated ion channel</keyword>
<dbReference type="GO" id="GO:0007608">
    <property type="term" value="P:sensory perception of smell"/>
    <property type="evidence" value="ECO:0007669"/>
    <property type="project" value="UniProtKB-KW"/>
</dbReference>
<dbReference type="InterPro" id="IPR018488">
    <property type="entry name" value="cNMP-bd_CS"/>
</dbReference>
<dbReference type="FunFam" id="1.10.287.630:FF:000001">
    <property type="entry name" value="Cyclic nucleotide-gated channel alpha 3"/>
    <property type="match status" value="1"/>
</dbReference>
<evidence type="ECO:0000256" key="1">
    <source>
        <dbReference type="ARBA" id="ARBA00004141"/>
    </source>
</evidence>
<dbReference type="InterPro" id="IPR011990">
    <property type="entry name" value="TPR-like_helical_dom_sf"/>
</dbReference>
<dbReference type="InterPro" id="IPR005821">
    <property type="entry name" value="Ion_trans_dom"/>
</dbReference>
<dbReference type="GO" id="GO:0030552">
    <property type="term" value="F:cAMP binding"/>
    <property type="evidence" value="ECO:0007669"/>
    <property type="project" value="UniProtKB-KW"/>
</dbReference>
<keyword evidence="6 19" id="KW-0812">Transmembrane</keyword>
<dbReference type="Gene3D" id="1.10.287.630">
    <property type="entry name" value="Helix hairpin bin"/>
    <property type="match status" value="1"/>
</dbReference>
<evidence type="ECO:0000256" key="6">
    <source>
        <dbReference type="ARBA" id="ARBA00022692"/>
    </source>
</evidence>
<dbReference type="PANTHER" id="PTHR45638">
    <property type="entry name" value="CYCLIC NUCLEOTIDE-GATED CATION CHANNEL SUBUNIT A"/>
    <property type="match status" value="1"/>
</dbReference>
<evidence type="ECO:0000259" key="20">
    <source>
        <dbReference type="PROSITE" id="PS50042"/>
    </source>
</evidence>
<keyword evidence="15" id="KW-0407">Ion channel</keyword>
<dbReference type="PANTHER" id="PTHR45638:SF3">
    <property type="entry name" value="CYCLIC NUCLEOTIDE-GATED OLFACTORY CHANNEL"/>
    <property type="match status" value="1"/>
</dbReference>
<comment type="caution">
    <text evidence="21">The sequence shown here is derived from an EMBL/GenBank/DDBJ whole genome shotgun (WGS) entry which is preliminary data.</text>
</comment>
<dbReference type="Gene3D" id="1.10.287.70">
    <property type="match status" value="1"/>
</dbReference>
<evidence type="ECO:0000256" key="17">
    <source>
        <dbReference type="SAM" id="Coils"/>
    </source>
</evidence>
<dbReference type="GO" id="GO:0017071">
    <property type="term" value="C:intracellular cyclic nucleotide activated cation channel complex"/>
    <property type="evidence" value="ECO:0007669"/>
    <property type="project" value="TreeGrafter"/>
</dbReference>
<dbReference type="SMART" id="SM00100">
    <property type="entry name" value="cNMP"/>
    <property type="match status" value="1"/>
</dbReference>
<keyword evidence="4" id="KW-0116">cAMP-binding</keyword>
<dbReference type="PROSITE" id="PS00888">
    <property type="entry name" value="CNMP_BINDING_1"/>
    <property type="match status" value="1"/>
</dbReference>
<keyword evidence="3" id="KW-0140">cGMP</keyword>
<evidence type="ECO:0000256" key="10">
    <source>
        <dbReference type="ARBA" id="ARBA00022992"/>
    </source>
</evidence>
<evidence type="ECO:0000256" key="3">
    <source>
        <dbReference type="ARBA" id="ARBA00022535"/>
    </source>
</evidence>
<dbReference type="InterPro" id="IPR055063">
    <property type="entry name" value="Rib_mS39_PPR"/>
</dbReference>
<dbReference type="GO" id="GO:0005223">
    <property type="term" value="F:intracellularly cGMP-activated cation channel activity"/>
    <property type="evidence" value="ECO:0007669"/>
    <property type="project" value="TreeGrafter"/>
</dbReference>
<dbReference type="PROSITE" id="PS50042">
    <property type="entry name" value="CNMP_BINDING_3"/>
    <property type="match status" value="1"/>
</dbReference>
<sequence length="1370" mass="155444">MAAPSRRTCTFLRTHLGQFLCYRASSQQNCLEADKASVEILSIPRKKTWSKEAVLEALALTVNKDPTAYAYQFQDDPYLSPRSSTDFCLMPETVAPHLEEVSEEALRERVQLRKVTAAVELYDQLLQTGTAISMETTHQLLDLICFYGDRDPAPEGGPQTEDTEASAEGRQMNKPSLRQASALKSSWKENNNAERIFKLLPERDSHSYCTLIRGMVKHGAPSKAFSLYTDLLNNRLVADVHTFNSLLLAASEVRDGHNDKWDLICDLLKQMNQQKVQPNLQTFNAVLKALKHCGHLARAHALQTISEMKALGIAQNTDILQEVLSELMGRSLECRDPDDGMVYSQDTMCLENKDLDLAYNVQSLVEVGENWRLLGDSSKQNIYYGRFFTLLCMMEHVDVVLKWYHCLVPSLYYPRPQGLMDLLQALDTDNRLEMLPSVWKDIRSLAHDNKADLVEELLTLMAREQHAPEVQERFARCALEIKGVFDGDTGRSGPAWSTSSLSSITCLLLRGNRSQQAWDVLQLFRCKNRVPPEGLLEEFLLVCRDEKLPQRAVELVQFSATFCLAVTQKLARSVLADFDLTEEQRAQSVSDDISSELQRIAVINRKDMNSTSSFSRRGGLSRIVTMVMTLRDWAQKTLTEETERPDSFLERFRGPADMDLPGPLGRFSPCPTGSEADDKDGPSRYTKKRCKATVVSPSDDTYYYWLMVIGAAVLYNWTLLVVRACFDELQRRNVFMWLVLDYFCDGIYILDIVVHLHTGFLEHGLMVKDFKRLRQKYAGTLLCKLDICSILPTDLFYLTIGISYTPLLRFNRLLRLYRLFELFERTETRTGFPNAFRIWKLVLYILVIIHWNACVYYSFSKFLGLGSDSWVYPNASDPMSASLRQSYIYCLYWSTLTLTTIGETPPPVRDEEFLFMIFDFLVGVLIFASIVGNIGAMISNMNATRATFQNRVDILKHYMQFRHVSKGLEQRIIHWLDYIWTNQKTVDEQEVFRSLPTKLRAEIAINVHLDTLKKVWIFQDWEAGLLVELVLKLQLQVFSPGDYICRKGDVGKEMYIIKDGKLAVVGEDGITQMAVLTSGSCFGEISILNINGSKMGNRRTANIQSLGYSDLFCLSKQNLMDTLQEFPEARAQLEQRGQDILQKEGLLENVNLSAGDNLEEKLEKLESNLDQLQTHVARLQSEFASSQLQLKQRITILENPTTIVAAGSSFLPAADVSEGACGGDVCELIINHLLVMNSGWLEPVIMFAFTRAQKSLNKCLSAQVGQLQVWLVGAAVLTAEHVSPGMIESFWSTTQQHPWLWGLYCFMVGLPIVLFISLRWPDKREKAPQEAEPPSGAGTSQQCRGTWVIWKIQVEFIHPLVLVRIGPSFA</sequence>
<evidence type="ECO:0000256" key="11">
    <source>
        <dbReference type="ARBA" id="ARBA00023065"/>
    </source>
</evidence>
<feature type="repeat" description="PPR" evidence="16">
    <location>
        <begin position="204"/>
        <end position="238"/>
    </location>
</feature>
<evidence type="ECO:0000256" key="2">
    <source>
        <dbReference type="ARBA" id="ARBA00022448"/>
    </source>
</evidence>
<evidence type="ECO:0000313" key="22">
    <source>
        <dbReference type="Proteomes" id="UP000516260"/>
    </source>
</evidence>
<keyword evidence="22" id="KW-1185">Reference proteome</keyword>
<keyword evidence="13" id="KW-0114">cAMP</keyword>
<dbReference type="InterPro" id="IPR032406">
    <property type="entry name" value="CLZ_dom"/>
</dbReference>
<dbReference type="Pfam" id="PF16526">
    <property type="entry name" value="CLZ"/>
    <property type="match status" value="1"/>
</dbReference>
<dbReference type="GO" id="GO:0005886">
    <property type="term" value="C:plasma membrane"/>
    <property type="evidence" value="ECO:0007669"/>
    <property type="project" value="TreeGrafter"/>
</dbReference>
<feature type="transmembrane region" description="Helical" evidence="19">
    <location>
        <begin position="702"/>
        <end position="722"/>
    </location>
</feature>
<feature type="region of interest" description="Disordered" evidence="18">
    <location>
        <begin position="152"/>
        <end position="176"/>
    </location>
</feature>
<feature type="transmembrane region" description="Helical" evidence="19">
    <location>
        <begin position="913"/>
        <end position="936"/>
    </location>
</feature>
<dbReference type="PROSITE" id="PS00889">
    <property type="entry name" value="CNMP_BINDING_2"/>
    <property type="match status" value="1"/>
</dbReference>
<keyword evidence="12 19" id="KW-0472">Membrane</keyword>
<feature type="transmembrane region" description="Helical" evidence="19">
    <location>
        <begin position="795"/>
        <end position="817"/>
    </location>
</feature>
<evidence type="ECO:0000256" key="18">
    <source>
        <dbReference type="SAM" id="MobiDB-lite"/>
    </source>
</evidence>
<dbReference type="CDD" id="cd00038">
    <property type="entry name" value="CAP_ED"/>
    <property type="match status" value="1"/>
</dbReference>
<organism evidence="21 22">
    <name type="scientific">Takifugu bimaculatus</name>
    <dbReference type="NCBI Taxonomy" id="433685"/>
    <lineage>
        <taxon>Eukaryota</taxon>
        <taxon>Metazoa</taxon>
        <taxon>Chordata</taxon>
        <taxon>Craniata</taxon>
        <taxon>Vertebrata</taxon>
        <taxon>Euteleostomi</taxon>
        <taxon>Actinopterygii</taxon>
        <taxon>Neopterygii</taxon>
        <taxon>Teleostei</taxon>
        <taxon>Neoteleostei</taxon>
        <taxon>Acanthomorphata</taxon>
        <taxon>Eupercaria</taxon>
        <taxon>Tetraodontiformes</taxon>
        <taxon>Tetradontoidea</taxon>
        <taxon>Tetraodontidae</taxon>
        <taxon>Takifugu</taxon>
    </lineage>
</organism>
<feature type="domain" description="Cyclic nucleotide-binding" evidence="20">
    <location>
        <begin position="1017"/>
        <end position="1123"/>
    </location>
</feature>
<dbReference type="Pfam" id="PF22330">
    <property type="entry name" value="Rib_mS39_PPR"/>
    <property type="match status" value="2"/>
</dbReference>
<evidence type="ECO:0000256" key="12">
    <source>
        <dbReference type="ARBA" id="ARBA00023136"/>
    </source>
</evidence>
<feature type="transmembrane region" description="Helical" evidence="19">
    <location>
        <begin position="1259"/>
        <end position="1279"/>
    </location>
</feature>
<evidence type="ECO:0000256" key="14">
    <source>
        <dbReference type="ARBA" id="ARBA00023286"/>
    </source>
</evidence>
<dbReference type="Gene3D" id="1.25.40.10">
    <property type="entry name" value="Tetratricopeptide repeat domain"/>
    <property type="match status" value="1"/>
</dbReference>
<keyword evidence="11" id="KW-0406">Ion transport</keyword>
<keyword evidence="10" id="KW-0142">cGMP-binding</keyword>
<proteinExistence type="predicted"/>
<evidence type="ECO:0000256" key="7">
    <source>
        <dbReference type="ARBA" id="ARBA00022725"/>
    </source>
</evidence>
<evidence type="ECO:0000256" key="15">
    <source>
        <dbReference type="ARBA" id="ARBA00023303"/>
    </source>
</evidence>
<keyword evidence="9 19" id="KW-1133">Transmembrane helix</keyword>
<feature type="transmembrane region" description="Helical" evidence="19">
    <location>
        <begin position="1299"/>
        <end position="1318"/>
    </location>
</feature>
<dbReference type="Pfam" id="PF00027">
    <property type="entry name" value="cNMP_binding"/>
    <property type="match status" value="1"/>
</dbReference>
<name>A0A4Z2C3L9_9TELE</name>
<comment type="subcellular location">
    <subcellularLocation>
        <location evidence="1">Membrane</location>
        <topology evidence="1">Multi-pass membrane protein</topology>
    </subcellularLocation>
</comment>
<keyword evidence="17" id="KW-0175">Coiled coil</keyword>
<dbReference type="PROSITE" id="PS51375">
    <property type="entry name" value="PPR"/>
    <property type="match status" value="1"/>
</dbReference>
<feature type="transmembrane region" description="Helical" evidence="19">
    <location>
        <begin position="838"/>
        <end position="859"/>
    </location>
</feature>